<accession>A0A8X6TYM4</accession>
<evidence type="ECO:0000313" key="14">
    <source>
        <dbReference type="Proteomes" id="UP000887013"/>
    </source>
</evidence>
<evidence type="ECO:0008006" key="15">
    <source>
        <dbReference type="Google" id="ProtNLM"/>
    </source>
</evidence>
<keyword evidence="6" id="KW-0800">Toxin</keyword>
<evidence type="ECO:0000256" key="8">
    <source>
        <dbReference type="ARBA" id="ARBA00022737"/>
    </source>
</evidence>
<dbReference type="Gene3D" id="1.25.40.20">
    <property type="entry name" value="Ankyrin repeat-containing domain"/>
    <property type="match status" value="3"/>
</dbReference>
<evidence type="ECO:0000256" key="9">
    <source>
        <dbReference type="ARBA" id="ARBA00023028"/>
    </source>
</evidence>
<feature type="repeat" description="ANK" evidence="12">
    <location>
        <begin position="180"/>
        <end position="201"/>
    </location>
</feature>
<evidence type="ECO:0000313" key="13">
    <source>
        <dbReference type="EMBL" id="GFT71155.1"/>
    </source>
</evidence>
<organism evidence="13 14">
    <name type="scientific">Nephila pilipes</name>
    <name type="common">Giant wood spider</name>
    <name type="synonym">Nephila maculata</name>
    <dbReference type="NCBI Taxonomy" id="299642"/>
    <lineage>
        <taxon>Eukaryota</taxon>
        <taxon>Metazoa</taxon>
        <taxon>Ecdysozoa</taxon>
        <taxon>Arthropoda</taxon>
        <taxon>Chelicerata</taxon>
        <taxon>Arachnida</taxon>
        <taxon>Araneae</taxon>
        <taxon>Araneomorphae</taxon>
        <taxon>Entelegynae</taxon>
        <taxon>Araneoidea</taxon>
        <taxon>Nephilidae</taxon>
        <taxon>Nephila</taxon>
    </lineage>
</organism>
<comment type="caution">
    <text evidence="13">The sequence shown here is derived from an EMBL/GenBank/DDBJ whole genome shotgun (WGS) entry which is preliminary data.</text>
</comment>
<dbReference type="GO" id="GO:0044231">
    <property type="term" value="C:host cell presynaptic membrane"/>
    <property type="evidence" value="ECO:0007669"/>
    <property type="project" value="UniProtKB-KW"/>
</dbReference>
<evidence type="ECO:0000256" key="3">
    <source>
        <dbReference type="ARBA" id="ARBA00022483"/>
    </source>
</evidence>
<evidence type="ECO:0000256" key="2">
    <source>
        <dbReference type="ARBA" id="ARBA00004613"/>
    </source>
</evidence>
<sequence>MNFGVHFMREEELLKDEIDGFFDKEIFNYLFPIKEKREGKSVYHYVLVSSDKEKVDPDKRKMIQEQFKAGSISFEEIKDYSQILYSGWGRDPLESISDKIRRAFMSGENFKLTFDNDLYNAARNCGLEEVKKLFEKKEVEEADENGWTCLHHAAYGGNPEVVGYLVNDLHFSFNVKDKICGRRPVHIAVREGHTDIVKFFLCREKIDVVDENNWTLLHYAAYGNHSEIAQFLIDAKINVHERDASGMEPIHVAAKNGCEDVIKFFLDKNIGIGIDDVDSEGRTPLHYAARKGDLEMVKFLVNKGASIYAKRKDGKEPIHVATEMGHINVVEFFLGKGISIDDVDSEGRTLLYYPTRKGDLEMVKFLVNKGGANIYAKIGDDVKFIHGPCRRTLQHL</sequence>
<evidence type="ECO:0000256" key="7">
    <source>
        <dbReference type="ARBA" id="ARBA00022699"/>
    </source>
</evidence>
<dbReference type="GO" id="GO:0005576">
    <property type="term" value="C:extracellular region"/>
    <property type="evidence" value="ECO:0007669"/>
    <property type="project" value="UniProtKB-SubCell"/>
</dbReference>
<evidence type="ECO:0000256" key="4">
    <source>
        <dbReference type="ARBA" id="ARBA00022525"/>
    </source>
</evidence>
<evidence type="ECO:0000256" key="1">
    <source>
        <dbReference type="ARBA" id="ARBA00004175"/>
    </source>
</evidence>
<dbReference type="InterPro" id="IPR002110">
    <property type="entry name" value="Ankyrin_rpt"/>
</dbReference>
<keyword evidence="3" id="KW-0268">Exocytosis</keyword>
<dbReference type="AlphaFoldDB" id="A0A8X6TYM4"/>
<gene>
    <name evidence="13" type="ORF">NPIL_297581</name>
</gene>
<keyword evidence="5" id="KW-1052">Target cell membrane</keyword>
<keyword evidence="11" id="KW-0472">Membrane</keyword>
<evidence type="ECO:0000256" key="12">
    <source>
        <dbReference type="PROSITE-ProRule" id="PRU00023"/>
    </source>
</evidence>
<dbReference type="PANTHER" id="PTHR24126">
    <property type="entry name" value="ANKYRIN REPEAT, PH AND SEC7 DOMAIN CONTAINING PROTEIN SECG-RELATED"/>
    <property type="match status" value="1"/>
</dbReference>
<keyword evidence="7" id="KW-0528">Neurotoxin</keyword>
<keyword evidence="10 12" id="KW-0040">ANK repeat</keyword>
<keyword evidence="11" id="KW-1053">Target membrane</keyword>
<evidence type="ECO:0000256" key="11">
    <source>
        <dbReference type="ARBA" id="ARBA00023298"/>
    </source>
</evidence>
<dbReference type="GO" id="GO:0044218">
    <property type="term" value="C:other organism cell membrane"/>
    <property type="evidence" value="ECO:0007669"/>
    <property type="project" value="UniProtKB-KW"/>
</dbReference>
<dbReference type="GO" id="GO:0006887">
    <property type="term" value="P:exocytosis"/>
    <property type="evidence" value="ECO:0007669"/>
    <property type="project" value="UniProtKB-KW"/>
</dbReference>
<protein>
    <recommendedName>
        <fullName evidence="15">Ankyrin repeat protein</fullName>
    </recommendedName>
</protein>
<dbReference type="InterPro" id="IPR036770">
    <property type="entry name" value="Ankyrin_rpt-contain_sf"/>
</dbReference>
<dbReference type="PROSITE" id="PS50297">
    <property type="entry name" value="ANK_REP_REGION"/>
    <property type="match status" value="6"/>
</dbReference>
<feature type="repeat" description="ANK" evidence="12">
    <location>
        <begin position="280"/>
        <end position="312"/>
    </location>
</feature>
<feature type="repeat" description="ANK" evidence="12">
    <location>
        <begin position="212"/>
        <end position="244"/>
    </location>
</feature>
<evidence type="ECO:0000256" key="10">
    <source>
        <dbReference type="ARBA" id="ARBA00023043"/>
    </source>
</evidence>
<proteinExistence type="predicted"/>
<feature type="repeat" description="ANK" evidence="12">
    <location>
        <begin position="245"/>
        <end position="277"/>
    </location>
</feature>
<name>A0A8X6TYM4_NEPPI</name>
<comment type="subcellular location">
    <subcellularLocation>
        <location evidence="2">Secreted</location>
    </subcellularLocation>
    <subcellularLocation>
        <location evidence="1">Target cell membrane</location>
    </subcellularLocation>
</comment>
<feature type="repeat" description="ANK" evidence="12">
    <location>
        <begin position="346"/>
        <end position="370"/>
    </location>
</feature>
<dbReference type="SUPFAM" id="SSF48403">
    <property type="entry name" value="Ankyrin repeat"/>
    <property type="match status" value="1"/>
</dbReference>
<evidence type="ECO:0000256" key="6">
    <source>
        <dbReference type="ARBA" id="ARBA00022656"/>
    </source>
</evidence>
<dbReference type="GO" id="GO:0090729">
    <property type="term" value="F:toxin activity"/>
    <property type="evidence" value="ECO:0007669"/>
    <property type="project" value="UniProtKB-KW"/>
</dbReference>
<dbReference type="Pfam" id="PF12796">
    <property type="entry name" value="Ank_2"/>
    <property type="match status" value="3"/>
</dbReference>
<keyword evidence="8" id="KW-0677">Repeat</keyword>
<dbReference type="EMBL" id="BMAW01021034">
    <property type="protein sequence ID" value="GFT71155.1"/>
    <property type="molecule type" value="Genomic_DNA"/>
</dbReference>
<feature type="repeat" description="ANK" evidence="12">
    <location>
        <begin position="313"/>
        <end position="345"/>
    </location>
</feature>
<dbReference type="PRINTS" id="PR01415">
    <property type="entry name" value="ANKYRIN"/>
</dbReference>
<dbReference type="OrthoDB" id="6434844at2759"/>
<dbReference type="SMART" id="SM00248">
    <property type="entry name" value="ANK"/>
    <property type="match status" value="7"/>
</dbReference>
<keyword evidence="9" id="KW-0638">Presynaptic neurotoxin</keyword>
<dbReference type="Proteomes" id="UP000887013">
    <property type="component" value="Unassembled WGS sequence"/>
</dbReference>
<evidence type="ECO:0000256" key="5">
    <source>
        <dbReference type="ARBA" id="ARBA00022537"/>
    </source>
</evidence>
<keyword evidence="4" id="KW-0964">Secreted</keyword>
<keyword evidence="14" id="KW-1185">Reference proteome</keyword>
<reference evidence="13" key="1">
    <citation type="submission" date="2020-08" db="EMBL/GenBank/DDBJ databases">
        <title>Multicomponent nature underlies the extraordinary mechanical properties of spider dragline silk.</title>
        <authorList>
            <person name="Kono N."/>
            <person name="Nakamura H."/>
            <person name="Mori M."/>
            <person name="Yoshida Y."/>
            <person name="Ohtoshi R."/>
            <person name="Malay A.D."/>
            <person name="Moran D.A.P."/>
            <person name="Tomita M."/>
            <person name="Numata K."/>
            <person name="Arakawa K."/>
        </authorList>
    </citation>
    <scope>NUCLEOTIDE SEQUENCE</scope>
</reference>
<dbReference type="PROSITE" id="PS50088">
    <property type="entry name" value="ANK_REPEAT"/>
    <property type="match status" value="6"/>
</dbReference>
<dbReference type="PANTHER" id="PTHR24126:SF14">
    <property type="entry name" value="ANK_REP_REGION DOMAIN-CONTAINING PROTEIN"/>
    <property type="match status" value="1"/>
</dbReference>